<dbReference type="InterPro" id="IPR023023">
    <property type="entry name" value="dNTPase_2"/>
</dbReference>
<dbReference type="NCBIfam" id="NF003701">
    <property type="entry name" value="PRK05318.1"/>
    <property type="match status" value="1"/>
</dbReference>
<evidence type="ECO:0000259" key="3">
    <source>
        <dbReference type="PROSITE" id="PS51831"/>
    </source>
</evidence>
<dbReference type="PROSITE" id="PS51831">
    <property type="entry name" value="HD"/>
    <property type="match status" value="1"/>
</dbReference>
<accession>A0A5A7MTM4</accession>
<comment type="caution">
    <text evidence="4">The sequence shown here is derived from an EMBL/GenBank/DDBJ whole genome shotgun (WGS) entry which is preliminary data.</text>
</comment>
<keyword evidence="1 2" id="KW-0378">Hydrolase</keyword>
<dbReference type="SUPFAM" id="SSF109604">
    <property type="entry name" value="HD-domain/PDEase-like"/>
    <property type="match status" value="1"/>
</dbReference>
<dbReference type="NCBIfam" id="TIGR01353">
    <property type="entry name" value="dGTP_triPase"/>
    <property type="match status" value="1"/>
</dbReference>
<dbReference type="RefSeq" id="WP_210431903.1">
    <property type="nucleotide sequence ID" value="NZ_BKCL01000011.1"/>
</dbReference>
<organism evidence="4 5">
    <name type="scientific">Iodidimonas gelatinilytica</name>
    <dbReference type="NCBI Taxonomy" id="1236966"/>
    <lineage>
        <taxon>Bacteria</taxon>
        <taxon>Pseudomonadati</taxon>
        <taxon>Pseudomonadota</taxon>
        <taxon>Alphaproteobacteria</taxon>
        <taxon>Iodidimonadales</taxon>
        <taxon>Iodidimonadaceae</taxon>
        <taxon>Iodidimonas</taxon>
    </lineage>
</organism>
<dbReference type="Pfam" id="PF01966">
    <property type="entry name" value="HD"/>
    <property type="match status" value="1"/>
</dbReference>
<protein>
    <recommendedName>
        <fullName evidence="2">Deoxyguanosinetriphosphate triphosphohydrolase-like protein</fullName>
    </recommendedName>
</protein>
<dbReference type="GO" id="GO:0008832">
    <property type="term" value="F:dGTPase activity"/>
    <property type="evidence" value="ECO:0007669"/>
    <property type="project" value="TreeGrafter"/>
</dbReference>
<dbReference type="PANTHER" id="PTHR11373:SF40">
    <property type="entry name" value="DEOXYGUANOSINETRIPHOSPHATE TRIPHOSPHOHYDROLASE-LIKE PROTEIN 2"/>
    <property type="match status" value="1"/>
</dbReference>
<evidence type="ECO:0000313" key="5">
    <source>
        <dbReference type="Proteomes" id="UP000322084"/>
    </source>
</evidence>
<dbReference type="InterPro" id="IPR006261">
    <property type="entry name" value="dGTPase"/>
</dbReference>
<evidence type="ECO:0000256" key="2">
    <source>
        <dbReference type="HAMAP-Rule" id="MF_01212"/>
    </source>
</evidence>
<gene>
    <name evidence="4" type="ORF">JCM17844_26010</name>
</gene>
<dbReference type="Gene3D" id="1.10.3210.10">
    <property type="entry name" value="Hypothetical protein af1432"/>
    <property type="match status" value="1"/>
</dbReference>
<sequence>MEQMAAWERKWCTRPEEFSNKPGDKRNEYETDYARVIHSSSFRRLQGKTQILNLGDSDFYRTRLTHSMEVSQVACGIIQNLSRSKEFNYLNKYIPSQTLMQTICLVHDLGHPPFGHGGEIALNYCMKDNGGFEGNGQTLRILSKLEKFSENSGSNLTRRSYIGILKYPAPYSKVKNNYPQLKYTTSGGKLLDIKNSKPPKCYLDTEEKFVEWLLRELSEKDREEFIKTKKNEDGKIKTIHKSFDCSIMELADDISYGVHDLEDAIALKLVNFDEFLCQLKETGEHFTRYLSSKYEGEFDGFDISKYATKLFDNDGKIRKRQISRMVNYFLSFIEIGNFCDKFDDPMLCFRVSLPLEQRKFLDSLQEFVVNNVIKSPNVQHLEFKGQQMVIQVFDTFMHDPKRFLPTATYKKFEENDKDSRIICDHIAGMTDSYLLKIFERLYSPRMGSVFDQL</sequence>
<dbReference type="Pfam" id="PF13286">
    <property type="entry name" value="HD_assoc"/>
    <property type="match status" value="1"/>
</dbReference>
<dbReference type="InterPro" id="IPR026875">
    <property type="entry name" value="PHydrolase_assoc_dom"/>
</dbReference>
<proteinExistence type="inferred from homology"/>
<dbReference type="InterPro" id="IPR006674">
    <property type="entry name" value="HD_domain"/>
</dbReference>
<feature type="domain" description="HD" evidence="3">
    <location>
        <begin position="63"/>
        <end position="257"/>
    </location>
</feature>
<dbReference type="CDD" id="cd00077">
    <property type="entry name" value="HDc"/>
    <property type="match status" value="1"/>
</dbReference>
<dbReference type="InterPro" id="IPR003607">
    <property type="entry name" value="HD/PDEase_dom"/>
</dbReference>
<dbReference type="NCBIfam" id="NF041026">
    <property type="entry name" value="antiphage_dGTPase"/>
    <property type="match status" value="1"/>
</dbReference>
<dbReference type="HAMAP" id="MF_01212">
    <property type="entry name" value="dGTPase_type2"/>
    <property type="match status" value="1"/>
</dbReference>
<comment type="similarity">
    <text evidence="2">Belongs to the dGTPase family. Type 2 subfamily.</text>
</comment>
<evidence type="ECO:0000256" key="1">
    <source>
        <dbReference type="ARBA" id="ARBA00022801"/>
    </source>
</evidence>
<dbReference type="Proteomes" id="UP000322084">
    <property type="component" value="Unassembled WGS sequence"/>
</dbReference>
<dbReference type="PANTHER" id="PTHR11373">
    <property type="entry name" value="DEOXYNUCLEOSIDE TRIPHOSPHATE TRIPHOSPHOHYDROLASE"/>
    <property type="match status" value="1"/>
</dbReference>
<reference evidence="4 5" key="1">
    <citation type="submission" date="2019-09" db="EMBL/GenBank/DDBJ databases">
        <title>NBRP : Genome information of microbial organism related human and environment.</title>
        <authorList>
            <person name="Hattori M."/>
            <person name="Oshima K."/>
            <person name="Inaba H."/>
            <person name="Suda W."/>
            <person name="Sakamoto M."/>
            <person name="Iino T."/>
            <person name="Kitahara M."/>
            <person name="Oshida Y."/>
            <person name="Iida T."/>
            <person name="Kudo T."/>
            <person name="Itoh T."/>
            <person name="Ohkuma M."/>
        </authorList>
    </citation>
    <scope>NUCLEOTIDE SEQUENCE [LARGE SCALE GENOMIC DNA]</scope>
    <source>
        <strain evidence="4 5">Hi-2</strain>
    </source>
</reference>
<name>A0A5A7MTM4_9PROT</name>
<dbReference type="SMART" id="SM00471">
    <property type="entry name" value="HDc"/>
    <property type="match status" value="1"/>
</dbReference>
<dbReference type="GO" id="GO:0006203">
    <property type="term" value="P:dGTP catabolic process"/>
    <property type="evidence" value="ECO:0007669"/>
    <property type="project" value="TreeGrafter"/>
</dbReference>
<dbReference type="AlphaFoldDB" id="A0A5A7MTM4"/>
<dbReference type="EMBL" id="BKCL01000011">
    <property type="protein sequence ID" value="GEQ98964.1"/>
    <property type="molecule type" value="Genomic_DNA"/>
</dbReference>
<evidence type="ECO:0000313" key="4">
    <source>
        <dbReference type="EMBL" id="GEQ98964.1"/>
    </source>
</evidence>
<dbReference type="InterPro" id="IPR050135">
    <property type="entry name" value="dGTPase-like"/>
</dbReference>